<sequence>MDLPSRLPPIAVNKLPVPNNSPVSVCEAAEAAVPSAHWELLVSGPQLSRHAALPRNEKGTPTPSTSGPVINNPMPCSGSGCGATWAGGG</sequence>
<feature type="compositionally biased region" description="Polar residues" evidence="1">
    <location>
        <begin position="59"/>
        <end position="69"/>
    </location>
</feature>
<reference evidence="2 3" key="1">
    <citation type="submission" date="2018-03" db="EMBL/GenBank/DDBJ databases">
        <title>Draft Genome Sequences of the Obligatory Marine Myxobacteria Enhygromyxa salina SWB007.</title>
        <authorList>
            <person name="Poehlein A."/>
            <person name="Moghaddam J.A."/>
            <person name="Harms H."/>
            <person name="Alanjari M."/>
            <person name="Koenig G.M."/>
            <person name="Daniel R."/>
            <person name="Schaeberle T.F."/>
        </authorList>
    </citation>
    <scope>NUCLEOTIDE SEQUENCE [LARGE SCALE GENOMIC DNA]</scope>
    <source>
        <strain evidence="2 3">SWB007</strain>
    </source>
</reference>
<proteinExistence type="predicted"/>
<name>A0A2S9YXT6_9BACT</name>
<protein>
    <submittedName>
        <fullName evidence="2">Uncharacterized protein</fullName>
    </submittedName>
</protein>
<feature type="region of interest" description="Disordered" evidence="1">
    <location>
        <begin position="52"/>
        <end position="74"/>
    </location>
</feature>
<accession>A0A2S9YXT6</accession>
<dbReference type="AlphaFoldDB" id="A0A2S9YXT6"/>
<evidence type="ECO:0000313" key="3">
    <source>
        <dbReference type="Proteomes" id="UP000238823"/>
    </source>
</evidence>
<evidence type="ECO:0000313" key="2">
    <source>
        <dbReference type="EMBL" id="PRQ09882.1"/>
    </source>
</evidence>
<dbReference type="Proteomes" id="UP000238823">
    <property type="component" value="Unassembled WGS sequence"/>
</dbReference>
<gene>
    <name evidence="2" type="ORF">ENSA7_03630</name>
</gene>
<dbReference type="EMBL" id="PVNL01000010">
    <property type="protein sequence ID" value="PRQ09882.1"/>
    <property type="molecule type" value="Genomic_DNA"/>
</dbReference>
<evidence type="ECO:0000256" key="1">
    <source>
        <dbReference type="SAM" id="MobiDB-lite"/>
    </source>
</evidence>
<organism evidence="2 3">
    <name type="scientific">Enhygromyxa salina</name>
    <dbReference type="NCBI Taxonomy" id="215803"/>
    <lineage>
        <taxon>Bacteria</taxon>
        <taxon>Pseudomonadati</taxon>
        <taxon>Myxococcota</taxon>
        <taxon>Polyangia</taxon>
        <taxon>Nannocystales</taxon>
        <taxon>Nannocystaceae</taxon>
        <taxon>Enhygromyxa</taxon>
    </lineage>
</organism>
<comment type="caution">
    <text evidence="2">The sequence shown here is derived from an EMBL/GenBank/DDBJ whole genome shotgun (WGS) entry which is preliminary data.</text>
</comment>